<dbReference type="InParanoid" id="A0A4V1M494"/>
<dbReference type="FunFam" id="3.30.70.330:FF:000025">
    <property type="entry name" value="RNA-binding protein Musashi homolog 2 isoform X1"/>
    <property type="match status" value="1"/>
</dbReference>
<dbReference type="SUPFAM" id="SSF54928">
    <property type="entry name" value="RNA-binding domain, RBD"/>
    <property type="match status" value="2"/>
</dbReference>
<comment type="caution">
    <text evidence="6">The sequence shown here is derived from an EMBL/GenBank/DDBJ whole genome shotgun (WGS) entry which is preliminary data.</text>
</comment>
<keyword evidence="7" id="KW-1185">Reference proteome</keyword>
<feature type="compositionally biased region" description="Basic and acidic residues" evidence="4">
    <location>
        <begin position="98"/>
        <end position="109"/>
    </location>
</feature>
<feature type="compositionally biased region" description="Low complexity" evidence="4">
    <location>
        <begin position="73"/>
        <end position="82"/>
    </location>
</feature>
<dbReference type="InterPro" id="IPR012677">
    <property type="entry name" value="Nucleotide-bd_a/b_plait_sf"/>
</dbReference>
<evidence type="ECO:0000313" key="7">
    <source>
        <dbReference type="Proteomes" id="UP000289152"/>
    </source>
</evidence>
<dbReference type="GO" id="GO:0003729">
    <property type="term" value="F:mRNA binding"/>
    <property type="evidence" value="ECO:0007669"/>
    <property type="project" value="TreeGrafter"/>
</dbReference>
<feature type="region of interest" description="Disordered" evidence="4">
    <location>
        <begin position="1"/>
        <end position="109"/>
    </location>
</feature>
<dbReference type="AlphaFoldDB" id="A0A4V1M494"/>
<feature type="domain" description="RRM" evidence="5">
    <location>
        <begin position="111"/>
        <end position="185"/>
    </location>
</feature>
<evidence type="ECO:0000313" key="6">
    <source>
        <dbReference type="EMBL" id="RXK39577.1"/>
    </source>
</evidence>
<dbReference type="PANTHER" id="PTHR48032">
    <property type="entry name" value="RNA-BINDING PROTEIN MUSASHI HOMOLOG RBP6"/>
    <property type="match status" value="1"/>
</dbReference>
<dbReference type="EMBL" id="SDIL01000029">
    <property type="protein sequence ID" value="RXK39577.1"/>
    <property type="molecule type" value="Genomic_DNA"/>
</dbReference>
<evidence type="ECO:0000256" key="4">
    <source>
        <dbReference type="SAM" id="MobiDB-lite"/>
    </source>
</evidence>
<reference evidence="6 7" key="1">
    <citation type="submission" date="2016-06" db="EMBL/GenBank/DDBJ databases">
        <title>Evolution of pathogenesis and genome organization in the Tremellales.</title>
        <authorList>
            <person name="Cuomo C."/>
            <person name="Litvintseva A."/>
            <person name="Heitman J."/>
            <person name="Chen Y."/>
            <person name="Sun S."/>
            <person name="Springer D."/>
            <person name="Dromer F."/>
            <person name="Young S."/>
            <person name="Zeng Q."/>
            <person name="Chapman S."/>
            <person name="Gujja S."/>
            <person name="Saif S."/>
            <person name="Birren B."/>
        </authorList>
    </citation>
    <scope>NUCLEOTIDE SEQUENCE [LARGE SCALE GENOMIC DNA]</scope>
    <source>
        <strain evidence="6 7">ATCC 28783</strain>
    </source>
</reference>
<organism evidence="6 7">
    <name type="scientific">Tremella mesenterica</name>
    <name type="common">Jelly fungus</name>
    <dbReference type="NCBI Taxonomy" id="5217"/>
    <lineage>
        <taxon>Eukaryota</taxon>
        <taxon>Fungi</taxon>
        <taxon>Dikarya</taxon>
        <taxon>Basidiomycota</taxon>
        <taxon>Agaricomycotina</taxon>
        <taxon>Tremellomycetes</taxon>
        <taxon>Tremellales</taxon>
        <taxon>Tremellaceae</taxon>
        <taxon>Tremella</taxon>
    </lineage>
</organism>
<dbReference type="PROSITE" id="PS50102">
    <property type="entry name" value="RRM"/>
    <property type="match status" value="2"/>
</dbReference>
<dbReference type="GO" id="GO:0006417">
    <property type="term" value="P:regulation of translation"/>
    <property type="evidence" value="ECO:0007669"/>
    <property type="project" value="TreeGrafter"/>
</dbReference>
<name>A0A4V1M494_TREME</name>
<protein>
    <recommendedName>
        <fullName evidence="5">RRM domain-containing protein</fullName>
    </recommendedName>
</protein>
<dbReference type="FunCoup" id="A0A4V1M494">
    <property type="interactions" value="138"/>
</dbReference>
<dbReference type="Pfam" id="PF00076">
    <property type="entry name" value="RRM_1"/>
    <property type="match status" value="2"/>
</dbReference>
<dbReference type="PANTHER" id="PTHR48032:SF6">
    <property type="entry name" value="RNA-BINDING (RRM_RBD_RNP MOTIFS) FAMILY PROTEIN"/>
    <property type="match status" value="1"/>
</dbReference>
<accession>A0A4V1M494</accession>
<feature type="compositionally biased region" description="Low complexity" evidence="4">
    <location>
        <begin position="432"/>
        <end position="441"/>
    </location>
</feature>
<keyword evidence="2 3" id="KW-0694">RNA-binding</keyword>
<dbReference type="Proteomes" id="UP000289152">
    <property type="component" value="Unassembled WGS sequence"/>
</dbReference>
<evidence type="ECO:0000256" key="2">
    <source>
        <dbReference type="ARBA" id="ARBA00022884"/>
    </source>
</evidence>
<dbReference type="OrthoDB" id="1875751at2759"/>
<dbReference type="VEuPathDB" id="FungiDB:TREMEDRAFT_74094"/>
<dbReference type="InterPro" id="IPR035979">
    <property type="entry name" value="RBD_domain_sf"/>
</dbReference>
<dbReference type="Gene3D" id="3.30.70.330">
    <property type="match status" value="2"/>
</dbReference>
<proteinExistence type="predicted"/>
<feature type="compositionally biased region" description="Acidic residues" evidence="4">
    <location>
        <begin position="9"/>
        <end position="25"/>
    </location>
</feature>
<evidence type="ECO:0000259" key="5">
    <source>
        <dbReference type="PROSITE" id="PS50102"/>
    </source>
</evidence>
<feature type="domain" description="RRM" evidence="5">
    <location>
        <begin position="194"/>
        <end position="271"/>
    </location>
</feature>
<dbReference type="STRING" id="5217.A0A4V1M494"/>
<gene>
    <name evidence="6" type="ORF">M231_03079</name>
</gene>
<feature type="region of interest" description="Disordered" evidence="4">
    <location>
        <begin position="412"/>
        <end position="466"/>
    </location>
</feature>
<dbReference type="InterPro" id="IPR000504">
    <property type="entry name" value="RRM_dom"/>
</dbReference>
<sequence length="466" mass="49223">MSDARETDLYGEFDLEEFQDLDEVDNTQLVQPESDGPHPATQSSVQQGDKEPVAVPPAGQSSKIQPQYPDISQAQNQMQGFQGQQGSGQYGQNLDMEGMDRTRPSDMPDEGKMFIGGLNWETTDEKLRAYMSEFGEIDACTVMRDPTGRSRGFAFLTYVDPASVTKVLGQTHHLDGKQIDPKRAIPRAEHEKTAKVFVGGLAATVTSESLRTFLSTFGGVLDATVMIDRDTNRSKGFAFATFENEDGVLKAMEASGSELDGKQIEIRKAQPRGAGTQPGKFSANRNNFNNNMGGPMGGGMGNPGMGGGFDPNAMAMMYQNMMKNTGMGMGMGGGGFDPNSMAMMYQNMMKSMGGMGNAPAINPGMMRNNMGMGNMMGMGMMGMNGMGMGGMPMAGAGGVGGAMGAVPMAGGFQNPGGPGRNGPVRPIPNAPRGPAAMRAPGQNPPTAQGPGAQRYTTQGAARSKPY</sequence>
<evidence type="ECO:0000256" key="3">
    <source>
        <dbReference type="PROSITE-ProRule" id="PRU00176"/>
    </source>
</evidence>
<dbReference type="SMART" id="SM00360">
    <property type="entry name" value="RRM"/>
    <property type="match status" value="2"/>
</dbReference>
<evidence type="ECO:0000256" key="1">
    <source>
        <dbReference type="ARBA" id="ARBA00022737"/>
    </source>
</evidence>
<keyword evidence="1" id="KW-0677">Repeat</keyword>